<protein>
    <recommendedName>
        <fullName evidence="3">cysteine dioxygenase</fullName>
        <ecNumber evidence="3">1.13.11.20</ecNumber>
    </recommendedName>
</protein>
<dbReference type="GO" id="GO:0070483">
    <property type="term" value="P:detection of hypoxia"/>
    <property type="evidence" value="ECO:0007669"/>
    <property type="project" value="UniProtKB-ARBA"/>
</dbReference>
<comment type="similarity">
    <text evidence="2">Belongs to the cysteine dioxygenase family.</text>
</comment>
<comment type="cofactor">
    <cofactor evidence="1">
        <name>Fe(2+)</name>
        <dbReference type="ChEBI" id="CHEBI:29033"/>
    </cofactor>
</comment>
<evidence type="ECO:0000256" key="4">
    <source>
        <dbReference type="ARBA" id="ARBA00022723"/>
    </source>
</evidence>
<evidence type="ECO:0000256" key="8">
    <source>
        <dbReference type="SAM" id="MobiDB-lite"/>
    </source>
</evidence>
<comment type="caution">
    <text evidence="9">The sequence shown here is derived from an EMBL/GenBank/DDBJ whole genome shotgun (WGS) entry which is preliminary data.</text>
</comment>
<dbReference type="EMBL" id="CM035409">
    <property type="protein sequence ID" value="KAH7439839.1"/>
    <property type="molecule type" value="Genomic_DNA"/>
</dbReference>
<dbReference type="SUPFAM" id="SSF51182">
    <property type="entry name" value="RmlC-like cupins"/>
    <property type="match status" value="1"/>
</dbReference>
<keyword evidence="6" id="KW-0408">Iron</keyword>
<gene>
    <name evidence="9" type="ORF">KP509_04G078800</name>
</gene>
<organism evidence="9 10">
    <name type="scientific">Ceratopteris richardii</name>
    <name type="common">Triangle waterfern</name>
    <dbReference type="NCBI Taxonomy" id="49495"/>
    <lineage>
        <taxon>Eukaryota</taxon>
        <taxon>Viridiplantae</taxon>
        <taxon>Streptophyta</taxon>
        <taxon>Embryophyta</taxon>
        <taxon>Tracheophyta</taxon>
        <taxon>Polypodiopsida</taxon>
        <taxon>Polypodiidae</taxon>
        <taxon>Polypodiales</taxon>
        <taxon>Pteridineae</taxon>
        <taxon>Pteridaceae</taxon>
        <taxon>Parkerioideae</taxon>
        <taxon>Ceratopteris</taxon>
    </lineage>
</organism>
<dbReference type="OrthoDB" id="271433at2759"/>
<dbReference type="Pfam" id="PF07847">
    <property type="entry name" value="PCO_ADO"/>
    <property type="match status" value="1"/>
</dbReference>
<dbReference type="GO" id="GO:0017172">
    <property type="term" value="F:cysteine dioxygenase activity"/>
    <property type="evidence" value="ECO:0007669"/>
    <property type="project" value="UniProtKB-EC"/>
</dbReference>
<comment type="catalytic activity">
    <reaction evidence="7">
        <text>L-cysteine + O2 = 3-sulfino-L-alanine + H(+)</text>
        <dbReference type="Rhea" id="RHEA:20441"/>
        <dbReference type="ChEBI" id="CHEBI:15378"/>
        <dbReference type="ChEBI" id="CHEBI:15379"/>
        <dbReference type="ChEBI" id="CHEBI:35235"/>
        <dbReference type="ChEBI" id="CHEBI:61085"/>
        <dbReference type="EC" id="1.13.11.20"/>
    </reaction>
    <physiologicalReaction direction="left-to-right" evidence="7">
        <dbReference type="Rhea" id="RHEA:20442"/>
    </physiologicalReaction>
</comment>
<dbReference type="OMA" id="RCIWGKL"/>
<dbReference type="Proteomes" id="UP000825935">
    <property type="component" value="Chromosome 4"/>
</dbReference>
<evidence type="ECO:0000256" key="1">
    <source>
        <dbReference type="ARBA" id="ARBA00001954"/>
    </source>
</evidence>
<dbReference type="EC" id="1.13.11.20" evidence="3"/>
<dbReference type="AlphaFoldDB" id="A0A8T2V6F7"/>
<sequence length="268" mass="29880">MHEGQQPMLSSDESEETMSNRGTAVQKLFDSCRATFTCNAGSFQAQALQRIRSILDTIKPSDVGLEDDGTVQHNNQSSSHLRKINGRRGKVSPPISYIHLHESEDFSMGIFCLPKSAVIPLHNHPGMTVMSKLLYGSMHVKAYDWVDHSDVTYPRLAKLVVDCVMSAPCESTILYPKSGGNMHVFTAISPCAVLDVLAPPYSSEDGRHCTYFRALPFRSQAGKSLIEEQRKELSLRDLVWMEEFKPPSDFTVKRAPYKGPAIIYKGDV</sequence>
<accession>A0A8T2V6F7</accession>
<dbReference type="PANTHER" id="PTHR22966">
    <property type="entry name" value="2-AMINOETHANETHIOL DIOXYGENASE"/>
    <property type="match status" value="1"/>
</dbReference>
<dbReference type="PANTHER" id="PTHR22966:SF61">
    <property type="entry name" value="2-AMINOETHANETHIOL DIOXYGENASE"/>
    <property type="match status" value="1"/>
</dbReference>
<evidence type="ECO:0000256" key="2">
    <source>
        <dbReference type="ARBA" id="ARBA00006622"/>
    </source>
</evidence>
<evidence type="ECO:0000313" key="10">
    <source>
        <dbReference type="Proteomes" id="UP000825935"/>
    </source>
</evidence>
<proteinExistence type="inferred from homology"/>
<feature type="region of interest" description="Disordered" evidence="8">
    <location>
        <begin position="68"/>
        <end position="87"/>
    </location>
</feature>
<evidence type="ECO:0000256" key="5">
    <source>
        <dbReference type="ARBA" id="ARBA00023002"/>
    </source>
</evidence>
<dbReference type="InterPro" id="IPR011051">
    <property type="entry name" value="RmlC_Cupin_sf"/>
</dbReference>
<feature type="region of interest" description="Disordered" evidence="8">
    <location>
        <begin position="1"/>
        <end position="22"/>
    </location>
</feature>
<evidence type="ECO:0000313" key="9">
    <source>
        <dbReference type="EMBL" id="KAH7439839.1"/>
    </source>
</evidence>
<evidence type="ECO:0000256" key="3">
    <source>
        <dbReference type="ARBA" id="ARBA00013133"/>
    </source>
</evidence>
<dbReference type="CDD" id="cd20289">
    <property type="entry name" value="cupin_ADO"/>
    <property type="match status" value="1"/>
</dbReference>
<reference evidence="9" key="1">
    <citation type="submission" date="2021-08" db="EMBL/GenBank/DDBJ databases">
        <title>WGS assembly of Ceratopteris richardii.</title>
        <authorList>
            <person name="Marchant D.B."/>
            <person name="Chen G."/>
            <person name="Jenkins J."/>
            <person name="Shu S."/>
            <person name="Leebens-Mack J."/>
            <person name="Grimwood J."/>
            <person name="Schmutz J."/>
            <person name="Soltis P."/>
            <person name="Soltis D."/>
            <person name="Chen Z.-H."/>
        </authorList>
    </citation>
    <scope>NUCLEOTIDE SEQUENCE</scope>
    <source>
        <strain evidence="9">Whitten #5841</strain>
        <tissue evidence="9">Leaf</tissue>
    </source>
</reference>
<evidence type="ECO:0000256" key="7">
    <source>
        <dbReference type="ARBA" id="ARBA00024284"/>
    </source>
</evidence>
<evidence type="ECO:0000256" key="6">
    <source>
        <dbReference type="ARBA" id="ARBA00023004"/>
    </source>
</evidence>
<keyword evidence="10" id="KW-1185">Reference proteome</keyword>
<dbReference type="InterPro" id="IPR012864">
    <property type="entry name" value="PCO/ADO"/>
</dbReference>
<dbReference type="InterPro" id="IPR014710">
    <property type="entry name" value="RmlC-like_jellyroll"/>
</dbReference>
<name>A0A8T2V6F7_CERRI</name>
<keyword evidence="5" id="KW-0560">Oxidoreductase</keyword>
<feature type="compositionally biased region" description="Polar residues" evidence="8">
    <location>
        <begin position="7"/>
        <end position="22"/>
    </location>
</feature>
<dbReference type="Gene3D" id="2.60.120.10">
    <property type="entry name" value="Jelly Rolls"/>
    <property type="match status" value="1"/>
</dbReference>
<keyword evidence="4" id="KW-0479">Metal-binding</keyword>
<dbReference type="GO" id="GO:0046872">
    <property type="term" value="F:metal ion binding"/>
    <property type="evidence" value="ECO:0007669"/>
    <property type="project" value="UniProtKB-KW"/>
</dbReference>